<name>A0A0J9GTN0_9RHOB</name>
<proteinExistence type="predicted"/>
<dbReference type="EMBL" id="LFTY01000002">
    <property type="protein sequence ID" value="KMW56863.1"/>
    <property type="molecule type" value="Genomic_DNA"/>
</dbReference>
<protein>
    <submittedName>
        <fullName evidence="1">Uncharacterized protein</fullName>
    </submittedName>
</protein>
<comment type="caution">
    <text evidence="1">The sequence shown here is derived from an EMBL/GenBank/DDBJ whole genome shotgun (WGS) entry which is preliminary data.</text>
</comment>
<dbReference type="AlphaFoldDB" id="A0A0J9GTN0"/>
<evidence type="ECO:0000313" key="2">
    <source>
        <dbReference type="Proteomes" id="UP000037178"/>
    </source>
</evidence>
<evidence type="ECO:0000313" key="1">
    <source>
        <dbReference type="EMBL" id="KMW56863.1"/>
    </source>
</evidence>
<gene>
    <name evidence="1" type="ORF">AIOL_001820</name>
</gene>
<organism evidence="1 2">
    <name type="scientific">Candidatus Rhodobacter oscarellae</name>
    <dbReference type="NCBI Taxonomy" id="1675527"/>
    <lineage>
        <taxon>Bacteria</taxon>
        <taxon>Pseudomonadati</taxon>
        <taxon>Pseudomonadota</taxon>
        <taxon>Alphaproteobacteria</taxon>
        <taxon>Rhodobacterales</taxon>
        <taxon>Rhodobacter group</taxon>
        <taxon>Rhodobacter</taxon>
    </lineage>
</organism>
<accession>A0A0J9GTN0</accession>
<sequence>MVTESPENKGREGGGITIISGKSPARRITLCPQTLFVTSRGSWATRG</sequence>
<dbReference type="Proteomes" id="UP000037178">
    <property type="component" value="Unassembled WGS sequence"/>
</dbReference>
<dbReference type="STRING" id="1675527.AIOL_001820"/>
<keyword evidence="2" id="KW-1185">Reference proteome</keyword>
<reference evidence="1 2" key="1">
    <citation type="submission" date="2015-06" db="EMBL/GenBank/DDBJ databases">
        <title>Draft genome sequence of an Alphaproteobacteria species associated to the Mediterranean sponge Oscarella lobularis.</title>
        <authorList>
            <person name="Jourda C."/>
            <person name="Santini S."/>
            <person name="Claverie J.-M."/>
        </authorList>
    </citation>
    <scope>NUCLEOTIDE SEQUENCE [LARGE SCALE GENOMIC DNA]</scope>
    <source>
        <strain evidence="1">IGS</strain>
    </source>
</reference>